<evidence type="ECO:0000313" key="2">
    <source>
        <dbReference type="EMBL" id="TKW21898.1"/>
    </source>
</evidence>
<gene>
    <name evidence="2" type="ORF">SEVIR_4G151100v2</name>
</gene>
<dbReference type="Proteomes" id="UP000298652">
    <property type="component" value="Chromosome 4"/>
</dbReference>
<keyword evidence="3" id="KW-1185">Reference proteome</keyword>
<evidence type="ECO:0000313" key="3">
    <source>
        <dbReference type="Proteomes" id="UP000298652"/>
    </source>
</evidence>
<proteinExistence type="predicted"/>
<evidence type="ECO:0000256" key="1">
    <source>
        <dbReference type="SAM" id="MobiDB-lite"/>
    </source>
</evidence>
<feature type="region of interest" description="Disordered" evidence="1">
    <location>
        <begin position="66"/>
        <end position="92"/>
    </location>
</feature>
<dbReference type="AlphaFoldDB" id="A0A4U6UYW5"/>
<sequence>MLEASQSWLRVCDSQRQPKLGTGAAGMMMTAVLWMPLPPQIGGTICTGRAAGTTAAVQATRSYRPPLRHSRRLCRTMRGPRPAGRRRRPPQVGLPLQILISEAWHPGAGAARTGNDEPAAACTTAARDGLL</sequence>
<feature type="compositionally biased region" description="Basic residues" evidence="1">
    <location>
        <begin position="66"/>
        <end position="75"/>
    </location>
</feature>
<name>A0A4U6UYW5_SETVI</name>
<accession>A0A4U6UYW5</accession>
<dbReference type="Gramene" id="TKW21898">
    <property type="protein sequence ID" value="TKW21898"/>
    <property type="gene ID" value="SEVIR_4G151100v2"/>
</dbReference>
<protein>
    <submittedName>
        <fullName evidence="2">Uncharacterized protein</fullName>
    </submittedName>
</protein>
<reference evidence="2" key="1">
    <citation type="submission" date="2019-03" db="EMBL/GenBank/DDBJ databases">
        <title>WGS assembly of Setaria viridis.</title>
        <authorList>
            <person name="Huang P."/>
            <person name="Jenkins J."/>
            <person name="Grimwood J."/>
            <person name="Barry K."/>
            <person name="Healey A."/>
            <person name="Mamidi S."/>
            <person name="Sreedasyam A."/>
            <person name="Shu S."/>
            <person name="Feldman M."/>
            <person name="Wu J."/>
            <person name="Yu Y."/>
            <person name="Chen C."/>
            <person name="Johnson J."/>
            <person name="Rokhsar D."/>
            <person name="Baxter I."/>
            <person name="Schmutz J."/>
            <person name="Brutnell T."/>
            <person name="Kellogg E."/>
        </authorList>
    </citation>
    <scope>NUCLEOTIDE SEQUENCE [LARGE SCALE GENOMIC DNA]</scope>
</reference>
<organism evidence="2 3">
    <name type="scientific">Setaria viridis</name>
    <name type="common">Green bristlegrass</name>
    <name type="synonym">Setaria italica subsp. viridis</name>
    <dbReference type="NCBI Taxonomy" id="4556"/>
    <lineage>
        <taxon>Eukaryota</taxon>
        <taxon>Viridiplantae</taxon>
        <taxon>Streptophyta</taxon>
        <taxon>Embryophyta</taxon>
        <taxon>Tracheophyta</taxon>
        <taxon>Spermatophyta</taxon>
        <taxon>Magnoliopsida</taxon>
        <taxon>Liliopsida</taxon>
        <taxon>Poales</taxon>
        <taxon>Poaceae</taxon>
        <taxon>PACMAD clade</taxon>
        <taxon>Panicoideae</taxon>
        <taxon>Panicodae</taxon>
        <taxon>Paniceae</taxon>
        <taxon>Cenchrinae</taxon>
        <taxon>Setaria</taxon>
    </lineage>
</organism>
<dbReference type="EMBL" id="CM016555">
    <property type="protein sequence ID" value="TKW21898.1"/>
    <property type="molecule type" value="Genomic_DNA"/>
</dbReference>